<feature type="binding site" evidence="7">
    <location>
        <position position="27"/>
    </location>
    <ligand>
        <name>substrate</name>
    </ligand>
</feature>
<feature type="binding site" evidence="7">
    <location>
        <begin position="306"/>
        <end position="307"/>
    </location>
    <ligand>
        <name>FMN</name>
        <dbReference type="ChEBI" id="CHEBI:58210"/>
    </ligand>
</feature>
<dbReference type="Gene3D" id="3.20.20.70">
    <property type="entry name" value="Aldolase class I"/>
    <property type="match status" value="1"/>
</dbReference>
<comment type="function">
    <text evidence="7">Catalyzes the reduction of the double bond of an array of alpha,beta-unsaturated aldehydes and ketones. It also reduces the nitro group of nitroester and nitroaromatic compounds. It could have a role in detoxification processes.</text>
</comment>
<dbReference type="InterPro" id="IPR023663">
    <property type="entry name" value="NADPH_DH_bac"/>
</dbReference>
<comment type="catalytic activity">
    <reaction evidence="7">
        <text>A + NADPH + H(+) = AH2 + NADP(+)</text>
        <dbReference type="Rhea" id="RHEA:13149"/>
        <dbReference type="ChEBI" id="CHEBI:13193"/>
        <dbReference type="ChEBI" id="CHEBI:15378"/>
        <dbReference type="ChEBI" id="CHEBI:17499"/>
        <dbReference type="ChEBI" id="CHEBI:57783"/>
        <dbReference type="ChEBI" id="CHEBI:58349"/>
        <dbReference type="EC" id="1.6.99.1"/>
    </reaction>
</comment>
<evidence type="ECO:0000313" key="9">
    <source>
        <dbReference type="EMBL" id="MDN4607748.1"/>
    </source>
</evidence>
<accession>A0ABT8JRI8</accession>
<dbReference type="CDD" id="cd02932">
    <property type="entry name" value="OYE_YqiM_FMN"/>
    <property type="match status" value="1"/>
</dbReference>
<evidence type="ECO:0000256" key="5">
    <source>
        <dbReference type="ARBA" id="ARBA00022857"/>
    </source>
</evidence>
<dbReference type="NCBIfam" id="NF010047">
    <property type="entry name" value="PRK13523.1"/>
    <property type="match status" value="1"/>
</dbReference>
<feature type="domain" description="NADH:flavin oxidoreductase/NADH oxidase N-terminal" evidence="8">
    <location>
        <begin position="3"/>
        <end position="323"/>
    </location>
</feature>
<feature type="binding site" evidence="7">
    <location>
        <position position="214"/>
    </location>
    <ligand>
        <name>FMN</name>
        <dbReference type="ChEBI" id="CHEBI:58210"/>
    </ligand>
</feature>
<dbReference type="RefSeq" id="WP_301243427.1">
    <property type="nucleotide sequence ID" value="NZ_JAROCC010000006.1"/>
</dbReference>
<dbReference type="SUPFAM" id="SSF51395">
    <property type="entry name" value="FMN-linked oxidoreductases"/>
    <property type="match status" value="1"/>
</dbReference>
<comment type="caution">
    <text evidence="7">Lacks conserved residue(s) required for the propagation of feature annotation.</text>
</comment>
<dbReference type="PANTHER" id="PTHR43303:SF4">
    <property type="entry name" value="NADPH DEHYDROGENASE C23G7.10C-RELATED"/>
    <property type="match status" value="1"/>
</dbReference>
<feature type="binding site" evidence="7">
    <location>
        <begin position="163"/>
        <end position="166"/>
    </location>
    <ligand>
        <name>substrate</name>
    </ligand>
</feature>
<dbReference type="EMBL" id="JAROCC010000006">
    <property type="protein sequence ID" value="MDN4607748.1"/>
    <property type="molecule type" value="Genomic_DNA"/>
</dbReference>
<evidence type="ECO:0000256" key="2">
    <source>
        <dbReference type="ARBA" id="ARBA00022575"/>
    </source>
</evidence>
<evidence type="ECO:0000259" key="8">
    <source>
        <dbReference type="Pfam" id="PF00724"/>
    </source>
</evidence>
<reference evidence="9" key="1">
    <citation type="submission" date="2023-03" db="EMBL/GenBank/DDBJ databases">
        <title>MT1 and MT2 Draft Genomes of Novel Species.</title>
        <authorList>
            <person name="Venkateswaran K."/>
        </authorList>
    </citation>
    <scope>NUCLEOTIDE SEQUENCE</scope>
    <source>
        <strain evidence="9">F6_3S_P_2</strain>
    </source>
</reference>
<dbReference type="HAMAP" id="MF_01614">
    <property type="entry name" value="NamA"/>
    <property type="match status" value="1"/>
</dbReference>
<keyword evidence="5 7" id="KW-0521">NADP</keyword>
<dbReference type="InterPro" id="IPR013785">
    <property type="entry name" value="Aldolase_TIM"/>
</dbReference>
<evidence type="ECO:0000313" key="10">
    <source>
        <dbReference type="Proteomes" id="UP001175097"/>
    </source>
</evidence>
<evidence type="ECO:0000256" key="4">
    <source>
        <dbReference type="ARBA" id="ARBA00022643"/>
    </source>
</evidence>
<protein>
    <recommendedName>
        <fullName evidence="7">NADPH dehydrogenase</fullName>
        <ecNumber evidence="7">1.6.99.1</ecNumber>
    </recommendedName>
</protein>
<comment type="caution">
    <text evidence="9">The sequence shown here is derived from an EMBL/GenBank/DDBJ whole genome shotgun (WGS) entry which is preliminary data.</text>
</comment>
<keyword evidence="2 7" id="KW-0216">Detoxification</keyword>
<evidence type="ECO:0000256" key="6">
    <source>
        <dbReference type="ARBA" id="ARBA00023002"/>
    </source>
</evidence>
<keyword evidence="3 7" id="KW-0285">Flavoprotein</keyword>
<keyword evidence="10" id="KW-1185">Reference proteome</keyword>
<sequence length="339" mass="37493">MAKLFSPYSIRGVEFKNRIVMAPMCMYSSHNLDGKVEDWHKTHYATRAVGQVGLIIVEATAVLPEGRISAQDLGIWSDEHLVGLSEIVRLMKQHGAKTGIQLAHAGRKATVDGDIYAPSAIRFNEQYKTPVEMTVEDIKTVVNAFKDGAIRAKQAGFDVIELHGAHGYLINEFLSPLSNKREDAYGGSSENRYRILREIIDAVRSVWDGPLFVRISAEDYVDGGMTPHLYVEMVKWMKTQGVDLIDVSSGAVVPAKIDAYPGYQVPYAELIKKDAGIATGAVGLITSGLQAEEILKNDRADLVLLARVLLRNPYWAYSAAKELGVEIEPPVQYARGWNF</sequence>
<keyword evidence="6 7" id="KW-0560">Oxidoreductase</keyword>
<evidence type="ECO:0000256" key="3">
    <source>
        <dbReference type="ARBA" id="ARBA00022630"/>
    </source>
</evidence>
<dbReference type="Proteomes" id="UP001175097">
    <property type="component" value="Unassembled WGS sequence"/>
</dbReference>
<gene>
    <name evidence="7 9" type="primary">namA</name>
    <name evidence="9" type="ORF">P5G49_09625</name>
</gene>
<comment type="subunit">
    <text evidence="7">Homotetramer.</text>
</comment>
<dbReference type="PANTHER" id="PTHR43303">
    <property type="entry name" value="NADPH DEHYDROGENASE C23G7.10C-RELATED"/>
    <property type="match status" value="1"/>
</dbReference>
<proteinExistence type="inferred from homology"/>
<dbReference type="EC" id="1.6.99.1" evidence="7"/>
<dbReference type="Pfam" id="PF00724">
    <property type="entry name" value="Oxidored_FMN"/>
    <property type="match status" value="1"/>
</dbReference>
<comment type="similarity">
    <text evidence="7">Belongs to the NADH:flavin oxidoreductase/NADH oxidase family. NamA subfamily.</text>
</comment>
<feature type="binding site" evidence="7">
    <location>
        <position position="101"/>
    </location>
    <ligand>
        <name>FMN</name>
        <dbReference type="ChEBI" id="CHEBI:58210"/>
    </ligand>
</feature>
<dbReference type="GO" id="GO:0003959">
    <property type="term" value="F:NADPH dehydrogenase activity"/>
    <property type="evidence" value="ECO:0007669"/>
    <property type="project" value="UniProtKB-EC"/>
</dbReference>
<keyword evidence="4 7" id="KW-0288">FMN</keyword>
<evidence type="ECO:0000256" key="1">
    <source>
        <dbReference type="ARBA" id="ARBA00001917"/>
    </source>
</evidence>
<evidence type="ECO:0000256" key="7">
    <source>
        <dbReference type="HAMAP-Rule" id="MF_01614"/>
    </source>
</evidence>
<organism evidence="9 10">
    <name type="scientific">Sporosarcina highlanderae</name>
    <dbReference type="NCBI Taxonomy" id="3035916"/>
    <lineage>
        <taxon>Bacteria</taxon>
        <taxon>Bacillati</taxon>
        <taxon>Bacillota</taxon>
        <taxon>Bacilli</taxon>
        <taxon>Bacillales</taxon>
        <taxon>Caryophanaceae</taxon>
        <taxon>Sporosarcina</taxon>
    </lineage>
</organism>
<dbReference type="InterPro" id="IPR001155">
    <property type="entry name" value="OxRdtase_FMN_N"/>
</dbReference>
<dbReference type="InterPro" id="IPR044152">
    <property type="entry name" value="YqjM-like"/>
</dbReference>
<comment type="cofactor">
    <cofactor evidence="1 7">
        <name>FMN</name>
        <dbReference type="ChEBI" id="CHEBI:58210"/>
    </cofactor>
</comment>
<feature type="binding site" evidence="7">
    <location>
        <position position="59"/>
    </location>
    <ligand>
        <name>FMN</name>
        <dbReference type="ChEBI" id="CHEBI:58210"/>
    </ligand>
</feature>
<name>A0ABT8JRI8_9BACL</name>